<dbReference type="Gene3D" id="3.40.50.720">
    <property type="entry name" value="NAD(P)-binding Rossmann-like Domain"/>
    <property type="match status" value="1"/>
</dbReference>
<reference evidence="2 3" key="1">
    <citation type="submission" date="2022-01" db="EMBL/GenBank/DDBJ databases">
        <title>Draft genome sequence of Sabulilitoribacter multivorans KCTC 32326.</title>
        <authorList>
            <person name="Oh J.-S."/>
        </authorList>
    </citation>
    <scope>NUCLEOTIDE SEQUENCE [LARGE SCALE GENOMIC DNA]</scope>
    <source>
        <strain evidence="2 3">M-M16</strain>
    </source>
</reference>
<protein>
    <submittedName>
        <fullName evidence="2">NAD(P)-dependent oxidoreductase</fullName>
    </submittedName>
</protein>
<evidence type="ECO:0000259" key="1">
    <source>
        <dbReference type="Pfam" id="PF01370"/>
    </source>
</evidence>
<dbReference type="InterPro" id="IPR050177">
    <property type="entry name" value="Lipid_A_modif_metabolic_enz"/>
</dbReference>
<dbReference type="InterPro" id="IPR001509">
    <property type="entry name" value="Epimerase_deHydtase"/>
</dbReference>
<dbReference type="InterPro" id="IPR036291">
    <property type="entry name" value="NAD(P)-bd_dom_sf"/>
</dbReference>
<dbReference type="RefSeq" id="WP_237230271.1">
    <property type="nucleotide sequence ID" value="NZ_JAKKDV010000001.1"/>
</dbReference>
<keyword evidence="3" id="KW-1185">Reference proteome</keyword>
<feature type="domain" description="NAD-dependent epimerase/dehydratase" evidence="1">
    <location>
        <begin position="7"/>
        <end position="234"/>
    </location>
</feature>
<gene>
    <name evidence="2" type="ORF">L3X39_03045</name>
</gene>
<dbReference type="Proteomes" id="UP001200022">
    <property type="component" value="Unassembled WGS sequence"/>
</dbReference>
<name>A0ABS9IFR0_9FLAO</name>
<dbReference type="SUPFAM" id="SSF51735">
    <property type="entry name" value="NAD(P)-binding Rossmann-fold domains"/>
    <property type="match status" value="1"/>
</dbReference>
<dbReference type="EMBL" id="JAKKDV010000001">
    <property type="protein sequence ID" value="MCF7559599.1"/>
    <property type="molecule type" value="Genomic_DNA"/>
</dbReference>
<accession>A0ABS9IFR0</accession>
<organism evidence="2 3">
    <name type="scientific">Flaviramulus multivorans</name>
    <dbReference type="NCBI Taxonomy" id="1304750"/>
    <lineage>
        <taxon>Bacteria</taxon>
        <taxon>Pseudomonadati</taxon>
        <taxon>Bacteroidota</taxon>
        <taxon>Flavobacteriia</taxon>
        <taxon>Flavobacteriales</taxon>
        <taxon>Flavobacteriaceae</taxon>
        <taxon>Flaviramulus</taxon>
    </lineage>
</organism>
<proteinExistence type="predicted"/>
<evidence type="ECO:0000313" key="2">
    <source>
        <dbReference type="EMBL" id="MCF7559599.1"/>
    </source>
</evidence>
<comment type="caution">
    <text evidence="2">The sequence shown here is derived from an EMBL/GenBank/DDBJ whole genome shotgun (WGS) entry which is preliminary data.</text>
</comment>
<dbReference type="PANTHER" id="PTHR43245:SF13">
    <property type="entry name" value="UDP-D-APIOSE_UDP-D-XYLOSE SYNTHASE 2"/>
    <property type="match status" value="1"/>
</dbReference>
<sequence length="299" mass="34375">MKKVIFFGSEGYIGSHLVNQLLSKNFQVFAYDINEEPITSKVINYQKIDITDLSQLEKIDFNVDYVYYFAGVTGTNVSINNYNKFIDVNEKGLLNILILIKNKKVLPKIIFPSTRLVYKGVKDIPLTEDARQEFKTIYALNKFHNETVLKMFKTYYNIPYTVFRICVPYGNMLNNNYSYGTIGFFLNKAKNNEAITLYADGELKRTFTYVGDICNQILEISTLKISNGEVYNIGGETYSLKEVATMVANKFKVNVKYIDWPELALQQESGDTIFNSQKIEKICGNKYFSLASWINNINT</sequence>
<dbReference type="Pfam" id="PF01370">
    <property type="entry name" value="Epimerase"/>
    <property type="match status" value="1"/>
</dbReference>
<dbReference type="PANTHER" id="PTHR43245">
    <property type="entry name" value="BIFUNCTIONAL POLYMYXIN RESISTANCE PROTEIN ARNA"/>
    <property type="match status" value="1"/>
</dbReference>
<evidence type="ECO:0000313" key="3">
    <source>
        <dbReference type="Proteomes" id="UP001200022"/>
    </source>
</evidence>